<comment type="caution">
    <text evidence="1">The sequence shown here is derived from an EMBL/GenBank/DDBJ whole genome shotgun (WGS) entry which is preliminary data.</text>
</comment>
<reference evidence="1 2" key="1">
    <citation type="submission" date="2013-01" db="EMBL/GenBank/DDBJ databases">
        <authorList>
            <person name="Harkins D.M."/>
            <person name="Durkin A.S."/>
            <person name="Brinkac L.M."/>
            <person name="Haft D.H."/>
            <person name="Selengut J.D."/>
            <person name="Sanka R."/>
            <person name="DePew J."/>
            <person name="Purushe J."/>
            <person name="Hartskeerl R.A."/>
            <person name="Ahmed A."/>
            <person name="van der Linden H."/>
            <person name="Goris M.G.A."/>
            <person name="Vinetz J.M."/>
            <person name="Sutton G.G."/>
            <person name="Nierman W.C."/>
            <person name="Fouts D.E."/>
        </authorList>
    </citation>
    <scope>NUCLEOTIDE SEQUENCE [LARGE SCALE GENOMIC DNA]</scope>
    <source>
        <strain evidence="1 2">MAVJ 401</strain>
    </source>
</reference>
<organism evidence="1 2">
    <name type="scientific">Leptospira santarosai serovar Arenal str. MAVJ 401</name>
    <dbReference type="NCBI Taxonomy" id="1049976"/>
    <lineage>
        <taxon>Bacteria</taxon>
        <taxon>Pseudomonadati</taxon>
        <taxon>Spirochaetota</taxon>
        <taxon>Spirochaetia</taxon>
        <taxon>Leptospirales</taxon>
        <taxon>Leptospiraceae</taxon>
        <taxon>Leptospira</taxon>
    </lineage>
</organism>
<evidence type="ECO:0000313" key="1">
    <source>
        <dbReference type="EMBL" id="EMN21636.1"/>
    </source>
</evidence>
<evidence type="ECO:0000313" key="2">
    <source>
        <dbReference type="Proteomes" id="UP000012106"/>
    </source>
</evidence>
<dbReference type="Proteomes" id="UP000012106">
    <property type="component" value="Unassembled WGS sequence"/>
</dbReference>
<gene>
    <name evidence="1" type="ORF">LEP1GSC063_4017</name>
</gene>
<sequence length="73" mass="8824">MISGNPMFCLESDRRSLYNFRIPQNTEFFATDLYFRSERNSRSYLKNTYRCPRNKSSFCYEFPPLRSELFGNL</sequence>
<dbReference type="AlphaFoldDB" id="M6JIW1"/>
<proteinExistence type="predicted"/>
<name>M6JIW1_9LEPT</name>
<protein>
    <submittedName>
        <fullName evidence="1">Uncharacterized protein</fullName>
    </submittedName>
</protein>
<accession>M6JIW1</accession>
<dbReference type="EMBL" id="AHMU02000050">
    <property type="protein sequence ID" value="EMN21636.1"/>
    <property type="molecule type" value="Genomic_DNA"/>
</dbReference>